<dbReference type="Proteomes" id="UP000001508">
    <property type="component" value="Chromosome"/>
</dbReference>
<organism evidence="11 12">
    <name type="scientific">Desulfurivibrio alkaliphilus (strain DSM 19089 / UNIQEM U267 / AHT2)</name>
    <dbReference type="NCBI Taxonomy" id="589865"/>
    <lineage>
        <taxon>Bacteria</taxon>
        <taxon>Pseudomonadati</taxon>
        <taxon>Thermodesulfobacteriota</taxon>
        <taxon>Desulfobulbia</taxon>
        <taxon>Desulfobulbales</taxon>
        <taxon>Desulfobulbaceae</taxon>
        <taxon>Desulfurivibrio</taxon>
    </lineage>
</organism>
<dbReference type="InterPro" id="IPR036388">
    <property type="entry name" value="WH-like_DNA-bd_sf"/>
</dbReference>
<feature type="domain" description="Methylated-DNA-[protein]-cysteine S-methyltransferase DNA binding" evidence="10">
    <location>
        <begin position="115"/>
        <end position="194"/>
    </location>
</feature>
<evidence type="ECO:0000256" key="1">
    <source>
        <dbReference type="ARBA" id="ARBA00001286"/>
    </source>
</evidence>
<dbReference type="EMBL" id="CP001940">
    <property type="protein sequence ID" value="ADH86371.1"/>
    <property type="molecule type" value="Genomic_DNA"/>
</dbReference>
<dbReference type="GO" id="GO:0003908">
    <property type="term" value="F:methylated-DNA-[protein]-cysteine S-methyltransferase activity"/>
    <property type="evidence" value="ECO:0007669"/>
    <property type="project" value="UniProtKB-EC"/>
</dbReference>
<evidence type="ECO:0000256" key="2">
    <source>
        <dbReference type="ARBA" id="ARBA00008711"/>
    </source>
</evidence>
<dbReference type="PANTHER" id="PTHR10815">
    <property type="entry name" value="METHYLATED-DNA--PROTEIN-CYSTEINE METHYLTRANSFERASE"/>
    <property type="match status" value="1"/>
</dbReference>
<dbReference type="GO" id="GO:0032259">
    <property type="term" value="P:methylation"/>
    <property type="evidence" value="ECO:0007669"/>
    <property type="project" value="UniProtKB-KW"/>
</dbReference>
<evidence type="ECO:0000256" key="6">
    <source>
        <dbReference type="ARBA" id="ARBA00022763"/>
    </source>
</evidence>
<dbReference type="SUPFAM" id="SSF46767">
    <property type="entry name" value="Methylated DNA-protein cysteine methyltransferase, C-terminal domain"/>
    <property type="match status" value="1"/>
</dbReference>
<feature type="signal peptide" evidence="9">
    <location>
        <begin position="1"/>
        <end position="27"/>
    </location>
</feature>
<dbReference type="STRING" id="589865.DaAHT2_1679"/>
<comment type="catalytic activity">
    <reaction evidence="8">
        <text>a 6-O-methyl-2'-deoxyguanosine in DNA + L-cysteinyl-[protein] = S-methyl-L-cysteinyl-[protein] + a 2'-deoxyguanosine in DNA</text>
        <dbReference type="Rhea" id="RHEA:24000"/>
        <dbReference type="Rhea" id="RHEA-COMP:10131"/>
        <dbReference type="Rhea" id="RHEA-COMP:10132"/>
        <dbReference type="Rhea" id="RHEA-COMP:11367"/>
        <dbReference type="Rhea" id="RHEA-COMP:11368"/>
        <dbReference type="ChEBI" id="CHEBI:29950"/>
        <dbReference type="ChEBI" id="CHEBI:82612"/>
        <dbReference type="ChEBI" id="CHEBI:85445"/>
        <dbReference type="ChEBI" id="CHEBI:85448"/>
        <dbReference type="EC" id="2.1.1.63"/>
    </reaction>
</comment>
<dbReference type="NCBIfam" id="TIGR00589">
    <property type="entry name" value="ogt"/>
    <property type="match status" value="1"/>
</dbReference>
<dbReference type="Pfam" id="PF01035">
    <property type="entry name" value="DNA_binding_1"/>
    <property type="match status" value="1"/>
</dbReference>
<evidence type="ECO:0000313" key="11">
    <source>
        <dbReference type="EMBL" id="ADH86371.1"/>
    </source>
</evidence>
<dbReference type="InParanoid" id="D6Z496"/>
<dbReference type="HOGENOM" id="CLU_000445_52_2_7"/>
<keyword evidence="4 11" id="KW-0489">Methyltransferase</keyword>
<keyword evidence="12" id="KW-1185">Reference proteome</keyword>
<sequence>MADIFFASLCCRHALLTCWLLLTPAGAVHVSFSAGDHQRAMAKLLTAAPKTIIPPATGTNLGDRSPAFYRRLPPTHPAIRAGAEQTRSEILAYLDGRTTDLVAPALSPFLLAGTPFQQRVWARLSLIPYGETCTYGEIGTALGNRHLARAVGAACGANPCPLLIPCHRVVAVNGPGGFSGGGLAIKKKLLALEGTVAKERP</sequence>
<dbReference type="Gene3D" id="1.10.10.10">
    <property type="entry name" value="Winged helix-like DNA-binding domain superfamily/Winged helix DNA-binding domain"/>
    <property type="match status" value="1"/>
</dbReference>
<reference evidence="12" key="1">
    <citation type="submission" date="2010-02" db="EMBL/GenBank/DDBJ databases">
        <title>Complete sequence of Desulfurivibrio alkaliphilus AHT2.</title>
        <authorList>
            <consortium name="US DOE Joint Genome Institute"/>
            <person name="Pitluck S."/>
            <person name="Chertkov O."/>
            <person name="Detter J.C."/>
            <person name="Han C."/>
            <person name="Tapia R."/>
            <person name="Larimer F."/>
            <person name="Land M."/>
            <person name="Hauser L."/>
            <person name="Kyrpides N."/>
            <person name="Mikhailova N."/>
            <person name="Sorokin D.Y."/>
            <person name="Muyzer G."/>
            <person name="Woyke T."/>
        </authorList>
    </citation>
    <scope>NUCLEOTIDE SEQUENCE [LARGE SCALE GENOMIC DNA]</scope>
    <source>
        <strain evidence="12">DSM 19089 / UNIQEM U267 / AHT2</strain>
    </source>
</reference>
<keyword evidence="6" id="KW-0227">DNA damage</keyword>
<dbReference type="InterPro" id="IPR014048">
    <property type="entry name" value="MethylDNA_cys_MeTrfase_DNA-bd"/>
</dbReference>
<evidence type="ECO:0000256" key="7">
    <source>
        <dbReference type="ARBA" id="ARBA00023204"/>
    </source>
</evidence>
<dbReference type="eggNOG" id="COG0350">
    <property type="taxonomic scope" value="Bacteria"/>
</dbReference>
<dbReference type="FunFam" id="1.10.10.10:FF:000214">
    <property type="entry name" value="Methylated-DNA--protein-cysteine methyltransferase"/>
    <property type="match status" value="1"/>
</dbReference>
<dbReference type="GO" id="GO:0006281">
    <property type="term" value="P:DNA repair"/>
    <property type="evidence" value="ECO:0007669"/>
    <property type="project" value="UniProtKB-KW"/>
</dbReference>
<evidence type="ECO:0000259" key="10">
    <source>
        <dbReference type="Pfam" id="PF01035"/>
    </source>
</evidence>
<keyword evidence="9" id="KW-0732">Signal</keyword>
<keyword evidence="7" id="KW-0234">DNA repair</keyword>
<evidence type="ECO:0000256" key="4">
    <source>
        <dbReference type="ARBA" id="ARBA00022603"/>
    </source>
</evidence>
<accession>D6Z496</accession>
<dbReference type="RefSeq" id="WP_013163897.1">
    <property type="nucleotide sequence ID" value="NC_014216.1"/>
</dbReference>
<dbReference type="InterPro" id="IPR001497">
    <property type="entry name" value="MethylDNA_cys_MeTrfase_AS"/>
</dbReference>
<evidence type="ECO:0000256" key="3">
    <source>
        <dbReference type="ARBA" id="ARBA00011918"/>
    </source>
</evidence>
<evidence type="ECO:0000313" key="12">
    <source>
        <dbReference type="Proteomes" id="UP000001508"/>
    </source>
</evidence>
<proteinExistence type="inferred from homology"/>
<evidence type="ECO:0000256" key="5">
    <source>
        <dbReference type="ARBA" id="ARBA00022679"/>
    </source>
</evidence>
<gene>
    <name evidence="11" type="ordered locus">DaAHT2_1679</name>
</gene>
<dbReference type="PROSITE" id="PS00374">
    <property type="entry name" value="MGMT"/>
    <property type="match status" value="1"/>
</dbReference>
<keyword evidence="5 11" id="KW-0808">Transferase</keyword>
<feature type="chain" id="PRO_5003091629" description="methylated-DNA--[protein]-cysteine S-methyltransferase" evidence="9">
    <location>
        <begin position="28"/>
        <end position="201"/>
    </location>
</feature>
<comment type="catalytic activity">
    <reaction evidence="1">
        <text>a 4-O-methyl-thymidine in DNA + L-cysteinyl-[protein] = a thymidine in DNA + S-methyl-L-cysteinyl-[protein]</text>
        <dbReference type="Rhea" id="RHEA:53428"/>
        <dbReference type="Rhea" id="RHEA-COMP:10131"/>
        <dbReference type="Rhea" id="RHEA-COMP:10132"/>
        <dbReference type="Rhea" id="RHEA-COMP:13555"/>
        <dbReference type="Rhea" id="RHEA-COMP:13556"/>
        <dbReference type="ChEBI" id="CHEBI:29950"/>
        <dbReference type="ChEBI" id="CHEBI:82612"/>
        <dbReference type="ChEBI" id="CHEBI:137386"/>
        <dbReference type="ChEBI" id="CHEBI:137387"/>
        <dbReference type="EC" id="2.1.1.63"/>
    </reaction>
</comment>
<dbReference type="PANTHER" id="PTHR10815:SF13">
    <property type="entry name" value="METHYLATED-DNA--PROTEIN-CYSTEINE METHYLTRANSFERASE"/>
    <property type="match status" value="1"/>
</dbReference>
<dbReference type="AlphaFoldDB" id="D6Z496"/>
<protein>
    <recommendedName>
        <fullName evidence="3">methylated-DNA--[protein]-cysteine S-methyltransferase</fullName>
        <ecNumber evidence="3">2.1.1.63</ecNumber>
    </recommendedName>
</protein>
<dbReference type="InterPro" id="IPR036217">
    <property type="entry name" value="MethylDNA_cys_MeTrfase_DNAb"/>
</dbReference>
<evidence type="ECO:0000256" key="9">
    <source>
        <dbReference type="SAM" id="SignalP"/>
    </source>
</evidence>
<dbReference type="CDD" id="cd06445">
    <property type="entry name" value="ATase"/>
    <property type="match status" value="1"/>
</dbReference>
<evidence type="ECO:0000256" key="8">
    <source>
        <dbReference type="ARBA" id="ARBA00049348"/>
    </source>
</evidence>
<name>D6Z496_DESAT</name>
<dbReference type="KEGG" id="dak:DaAHT2_1679"/>
<dbReference type="EC" id="2.1.1.63" evidence="3"/>
<comment type="similarity">
    <text evidence="2">Belongs to the MGMT family.</text>
</comment>